<keyword evidence="7 14" id="KW-0328">Glycosyltransferase</keyword>
<evidence type="ECO:0000256" key="7">
    <source>
        <dbReference type="ARBA" id="ARBA00022676"/>
    </source>
</evidence>
<proteinExistence type="inferred from homology"/>
<evidence type="ECO:0000256" key="11">
    <source>
        <dbReference type="ARBA" id="ARBA00023136"/>
    </source>
</evidence>
<keyword evidence="5" id="KW-1003">Cell membrane</keyword>
<dbReference type="NCBIfam" id="NF003962">
    <property type="entry name" value="PRK05454.2-5"/>
    <property type="match status" value="1"/>
</dbReference>
<evidence type="ECO:0000256" key="12">
    <source>
        <dbReference type="SAM" id="Phobius"/>
    </source>
</evidence>
<protein>
    <recommendedName>
        <fullName evidence="4">Glucans biosynthesis glucosyltransferase H</fullName>
    </recommendedName>
</protein>
<dbReference type="Gene3D" id="3.90.550.10">
    <property type="entry name" value="Spore Coat Polysaccharide Biosynthesis Protein SpsA, Chain A"/>
    <property type="match status" value="1"/>
</dbReference>
<dbReference type="Proteomes" id="UP001228905">
    <property type="component" value="Unassembled WGS sequence"/>
</dbReference>
<dbReference type="RefSeq" id="WP_307350177.1">
    <property type="nucleotide sequence ID" value="NZ_JAUSVS010000005.1"/>
</dbReference>
<keyword evidence="8 14" id="KW-0808">Transferase</keyword>
<evidence type="ECO:0000256" key="2">
    <source>
        <dbReference type="ARBA" id="ARBA00005001"/>
    </source>
</evidence>
<evidence type="ECO:0000256" key="9">
    <source>
        <dbReference type="ARBA" id="ARBA00022692"/>
    </source>
</evidence>
<dbReference type="InterPro" id="IPR050321">
    <property type="entry name" value="Glycosyltr_2/OpgH_subfam"/>
</dbReference>
<sequence length="654" mass="71204">MSGLEVRHGTQPFVTPQTVSRTLLPGESPLAMPRQSFTTRRAVGRTPATSPKNVGLRRLTLLAATLCLATLAGWAPFAIYAKKGFTGAEIAALGLFAILITSIACWFSSAFLGFCVRLARGDRDELNFPAQAPRPTTRTALLMPVYNEDPRGVFERLARIEADLTAHGAEQAFDIFVLSDTTKDPIALEEWSSFLAFRARSSCRAYYRRRAENHERKAGNVAEWVQRFGGAYESMIIFDADSVMTADTLLQLVGAMERNPQAGLIQTTPAIIEGDSLFARASQFGVRLYGRVAATGLAWWSGSEASYWGHNAILRVRAFAECAGLPILKGPRPFGGHVMSHDVIEASLMRRGGWGVHVTAALGGSFEQTPPSLAEFMARDRRWCQGNLQHIPLIFAPGLHPVSRLQLFFGVLAYLASPLWLASLVVGMGIQLYATLGVRALPTWQTMHAHHPMTAMVFISMVSMVLLMGPKMLGAALVLANKQERALFGGGRMVLKGALLEMALSATIAPIMMVAHTRIIFEALSGRDSGWSTSARDSHDISWRDAAMAHRWELVVGVVFAACLCLRPDLIAWFTPIVLPLLLSTPISVFVSRSAPGIRARNAGYMLTPEERGVVALPPLPTVEDNLVPFVRVAAEEPVPSSPEPAELRQAIAV</sequence>
<feature type="transmembrane region" description="Helical" evidence="12">
    <location>
        <begin position="499"/>
        <end position="521"/>
    </location>
</feature>
<feature type="transmembrane region" description="Helical" evidence="12">
    <location>
        <begin position="93"/>
        <end position="116"/>
    </location>
</feature>
<evidence type="ECO:0000256" key="6">
    <source>
        <dbReference type="ARBA" id="ARBA00022519"/>
    </source>
</evidence>
<dbReference type="NCBIfam" id="NF003958">
    <property type="entry name" value="PRK05454.2-1"/>
    <property type="match status" value="1"/>
</dbReference>
<evidence type="ECO:0000256" key="1">
    <source>
        <dbReference type="ARBA" id="ARBA00004429"/>
    </source>
</evidence>
<evidence type="ECO:0000256" key="5">
    <source>
        <dbReference type="ARBA" id="ARBA00022475"/>
    </source>
</evidence>
<keyword evidence="15" id="KW-1185">Reference proteome</keyword>
<dbReference type="SUPFAM" id="SSF53448">
    <property type="entry name" value="Nucleotide-diphospho-sugar transferases"/>
    <property type="match status" value="1"/>
</dbReference>
<feature type="transmembrane region" description="Helical" evidence="12">
    <location>
        <begin position="570"/>
        <end position="591"/>
    </location>
</feature>
<comment type="pathway">
    <text evidence="2">Glycan metabolism; osmoregulated periplasmic glucan (OPG) biosynthesis.</text>
</comment>
<feature type="transmembrane region" description="Helical" evidence="12">
    <location>
        <begin position="454"/>
        <end position="479"/>
    </location>
</feature>
<gene>
    <name evidence="14" type="ORF">QO010_002856</name>
</gene>
<keyword evidence="9 12" id="KW-0812">Transmembrane</keyword>
<keyword evidence="11 12" id="KW-0472">Membrane</keyword>
<feature type="domain" description="Glycosyltransferase 2-like" evidence="13">
    <location>
        <begin position="236"/>
        <end position="453"/>
    </location>
</feature>
<organism evidence="14 15">
    <name type="scientific">Caulobacter ginsengisoli</name>
    <dbReference type="NCBI Taxonomy" id="400775"/>
    <lineage>
        <taxon>Bacteria</taxon>
        <taxon>Pseudomonadati</taxon>
        <taxon>Pseudomonadota</taxon>
        <taxon>Alphaproteobacteria</taxon>
        <taxon>Caulobacterales</taxon>
        <taxon>Caulobacteraceae</taxon>
        <taxon>Caulobacter</taxon>
    </lineage>
</organism>
<dbReference type="InterPro" id="IPR029044">
    <property type="entry name" value="Nucleotide-diphossugar_trans"/>
</dbReference>
<comment type="similarity">
    <text evidence="3">Belongs to the glycosyltransferase 2 family. OpgH subfamily.</text>
</comment>
<reference evidence="14 15" key="1">
    <citation type="submission" date="2023-07" db="EMBL/GenBank/DDBJ databases">
        <title>Genomic Encyclopedia of Type Strains, Phase IV (KMG-IV): sequencing the most valuable type-strain genomes for metagenomic binning, comparative biology and taxonomic classification.</title>
        <authorList>
            <person name="Goeker M."/>
        </authorList>
    </citation>
    <scope>NUCLEOTIDE SEQUENCE [LARGE SCALE GENOMIC DNA]</scope>
    <source>
        <strain evidence="14 15">DSM 18695</strain>
    </source>
</reference>
<dbReference type="PANTHER" id="PTHR43867:SF5">
    <property type="entry name" value="GLUCANS BIOSYNTHESIS GLUCOSYLTRANSFERASE H"/>
    <property type="match status" value="1"/>
</dbReference>
<comment type="caution">
    <text evidence="14">The sequence shown here is derived from an EMBL/GenBank/DDBJ whole genome shotgun (WGS) entry which is preliminary data.</text>
</comment>
<dbReference type="GO" id="GO:0016757">
    <property type="term" value="F:glycosyltransferase activity"/>
    <property type="evidence" value="ECO:0007669"/>
    <property type="project" value="UniProtKB-KW"/>
</dbReference>
<evidence type="ECO:0000256" key="10">
    <source>
        <dbReference type="ARBA" id="ARBA00022989"/>
    </source>
</evidence>
<accession>A0ABU0ISU0</accession>
<evidence type="ECO:0000256" key="8">
    <source>
        <dbReference type="ARBA" id="ARBA00022679"/>
    </source>
</evidence>
<keyword evidence="10 12" id="KW-1133">Transmembrane helix</keyword>
<evidence type="ECO:0000313" key="14">
    <source>
        <dbReference type="EMBL" id="MDQ0465072.1"/>
    </source>
</evidence>
<feature type="transmembrane region" description="Helical" evidence="12">
    <location>
        <begin position="59"/>
        <end position="81"/>
    </location>
</feature>
<dbReference type="EMBL" id="JAUSVS010000005">
    <property type="protein sequence ID" value="MDQ0465072.1"/>
    <property type="molecule type" value="Genomic_DNA"/>
</dbReference>
<dbReference type="InterPro" id="IPR001173">
    <property type="entry name" value="Glyco_trans_2-like"/>
</dbReference>
<dbReference type="PANTHER" id="PTHR43867">
    <property type="entry name" value="CELLULOSE SYNTHASE CATALYTIC SUBUNIT A [UDP-FORMING]"/>
    <property type="match status" value="1"/>
</dbReference>
<keyword evidence="6" id="KW-0997">Cell inner membrane</keyword>
<name>A0ABU0ISU0_9CAUL</name>
<evidence type="ECO:0000259" key="13">
    <source>
        <dbReference type="Pfam" id="PF13632"/>
    </source>
</evidence>
<evidence type="ECO:0000256" key="4">
    <source>
        <dbReference type="ARBA" id="ARBA00020585"/>
    </source>
</evidence>
<feature type="transmembrane region" description="Helical" evidence="12">
    <location>
        <begin position="407"/>
        <end position="434"/>
    </location>
</feature>
<evidence type="ECO:0000256" key="3">
    <source>
        <dbReference type="ARBA" id="ARBA00009337"/>
    </source>
</evidence>
<dbReference type="Pfam" id="PF13632">
    <property type="entry name" value="Glyco_trans_2_3"/>
    <property type="match status" value="1"/>
</dbReference>
<comment type="subcellular location">
    <subcellularLocation>
        <location evidence="1">Cell inner membrane</location>
        <topology evidence="1">Multi-pass membrane protein</topology>
    </subcellularLocation>
</comment>
<evidence type="ECO:0000313" key="15">
    <source>
        <dbReference type="Proteomes" id="UP001228905"/>
    </source>
</evidence>